<proteinExistence type="predicted"/>
<dbReference type="EMBL" id="JBIAWJ010000001">
    <property type="protein sequence ID" value="MFF4520576.1"/>
    <property type="molecule type" value="Genomic_DNA"/>
</dbReference>
<dbReference type="RefSeq" id="WP_387883376.1">
    <property type="nucleotide sequence ID" value="NZ_JBIAWJ010000001.1"/>
</dbReference>
<gene>
    <name evidence="1" type="ORF">ACFY1D_03755</name>
</gene>
<name>A0ABW6UAV9_9ACTN</name>
<dbReference type="Proteomes" id="UP001602058">
    <property type="component" value="Unassembled WGS sequence"/>
</dbReference>
<comment type="caution">
    <text evidence="1">The sequence shown here is derived from an EMBL/GenBank/DDBJ whole genome shotgun (WGS) entry which is preliminary data.</text>
</comment>
<accession>A0ABW6UAV9</accession>
<keyword evidence="2" id="KW-1185">Reference proteome</keyword>
<sequence length="65" mass="7661">MTDEGRLSVRRTPRRAVWSEGTLRRQKLKNKFGFVNEELAEQPAEQRADGLHTVWLEMQAEHGRR</sequence>
<evidence type="ECO:0000313" key="2">
    <source>
        <dbReference type="Proteomes" id="UP001602058"/>
    </source>
</evidence>
<evidence type="ECO:0000313" key="1">
    <source>
        <dbReference type="EMBL" id="MFF4520576.1"/>
    </source>
</evidence>
<reference evidence="1 2" key="1">
    <citation type="submission" date="2024-10" db="EMBL/GenBank/DDBJ databases">
        <title>The Natural Products Discovery Center: Release of the First 8490 Sequenced Strains for Exploring Actinobacteria Biosynthetic Diversity.</title>
        <authorList>
            <person name="Kalkreuter E."/>
            <person name="Kautsar S.A."/>
            <person name="Yang D."/>
            <person name="Bader C.D."/>
            <person name="Teijaro C.N."/>
            <person name="Fluegel L."/>
            <person name="Davis C.M."/>
            <person name="Simpson J.R."/>
            <person name="Lauterbach L."/>
            <person name="Steele A.D."/>
            <person name="Gui C."/>
            <person name="Meng S."/>
            <person name="Li G."/>
            <person name="Viehrig K."/>
            <person name="Ye F."/>
            <person name="Su P."/>
            <person name="Kiefer A.F."/>
            <person name="Nichols A."/>
            <person name="Cepeda A.J."/>
            <person name="Yan W."/>
            <person name="Fan B."/>
            <person name="Jiang Y."/>
            <person name="Adhikari A."/>
            <person name="Zheng C.-J."/>
            <person name="Schuster L."/>
            <person name="Cowan T.M."/>
            <person name="Smanski M.J."/>
            <person name="Chevrette M.G."/>
            <person name="De Carvalho L.P.S."/>
            <person name="Shen B."/>
        </authorList>
    </citation>
    <scope>NUCLEOTIDE SEQUENCE [LARGE SCALE GENOMIC DNA]</scope>
    <source>
        <strain evidence="1 2">NPDC001390</strain>
    </source>
</reference>
<protein>
    <submittedName>
        <fullName evidence="1">Uncharacterized protein</fullName>
    </submittedName>
</protein>
<organism evidence="1 2">
    <name type="scientific">Streptomyces bluensis</name>
    <dbReference type="NCBI Taxonomy" id="33897"/>
    <lineage>
        <taxon>Bacteria</taxon>
        <taxon>Bacillati</taxon>
        <taxon>Actinomycetota</taxon>
        <taxon>Actinomycetes</taxon>
        <taxon>Kitasatosporales</taxon>
        <taxon>Streptomycetaceae</taxon>
        <taxon>Streptomyces</taxon>
    </lineage>
</organism>